<dbReference type="AlphaFoldDB" id="A0A2G5U2I2"/>
<proteinExistence type="predicted"/>
<sequence>MLSITTDKKYCSFCGDRRKNRKNGRKTKVESKKPKIRKTLEEALLLYFQKGVRKSSFSCMSTGHSGKMQLRMRKEKVLEQWTEMSSSRILKKFPVDNLCQSYFETTIHVIICSSSSTEAKMDKTRSSGAVSASRQHDRGTTNYFVSPTDID</sequence>
<dbReference type="OrthoDB" id="10464568at2759"/>
<gene>
    <name evidence="2" type="primary">Cnig_chr_IV.g13627</name>
    <name evidence="2" type="ORF">B9Z55_013627</name>
</gene>
<dbReference type="EMBL" id="PDUG01000004">
    <property type="protein sequence ID" value="PIC33760.1"/>
    <property type="molecule type" value="Genomic_DNA"/>
</dbReference>
<evidence type="ECO:0000256" key="1">
    <source>
        <dbReference type="SAM" id="MobiDB-lite"/>
    </source>
</evidence>
<evidence type="ECO:0000313" key="2">
    <source>
        <dbReference type="EMBL" id="PIC33760.1"/>
    </source>
</evidence>
<accession>A0A2G5U2I2</accession>
<name>A0A2G5U2I2_9PELO</name>
<dbReference type="Proteomes" id="UP000230233">
    <property type="component" value="Chromosome IV"/>
</dbReference>
<keyword evidence="3" id="KW-1185">Reference proteome</keyword>
<feature type="region of interest" description="Disordered" evidence="1">
    <location>
        <begin position="122"/>
        <end position="151"/>
    </location>
</feature>
<reference evidence="3" key="1">
    <citation type="submission" date="2017-10" db="EMBL/GenBank/DDBJ databases">
        <title>Rapid genome shrinkage in a self-fertile nematode reveals novel sperm competition proteins.</title>
        <authorList>
            <person name="Yin D."/>
            <person name="Schwarz E.M."/>
            <person name="Thomas C.G."/>
            <person name="Felde R.L."/>
            <person name="Korf I.F."/>
            <person name="Cutter A.D."/>
            <person name="Schartner C.M."/>
            <person name="Ralston E.J."/>
            <person name="Meyer B.J."/>
            <person name="Haag E.S."/>
        </authorList>
    </citation>
    <scope>NUCLEOTIDE SEQUENCE [LARGE SCALE GENOMIC DNA]</scope>
    <source>
        <strain evidence="3">JU1422</strain>
    </source>
</reference>
<protein>
    <submittedName>
        <fullName evidence="2">Uncharacterized protein</fullName>
    </submittedName>
</protein>
<comment type="caution">
    <text evidence="2">The sequence shown here is derived from an EMBL/GenBank/DDBJ whole genome shotgun (WGS) entry which is preliminary data.</text>
</comment>
<evidence type="ECO:0000313" key="3">
    <source>
        <dbReference type="Proteomes" id="UP000230233"/>
    </source>
</evidence>
<organism evidence="2 3">
    <name type="scientific">Caenorhabditis nigoni</name>
    <dbReference type="NCBI Taxonomy" id="1611254"/>
    <lineage>
        <taxon>Eukaryota</taxon>
        <taxon>Metazoa</taxon>
        <taxon>Ecdysozoa</taxon>
        <taxon>Nematoda</taxon>
        <taxon>Chromadorea</taxon>
        <taxon>Rhabditida</taxon>
        <taxon>Rhabditina</taxon>
        <taxon>Rhabditomorpha</taxon>
        <taxon>Rhabditoidea</taxon>
        <taxon>Rhabditidae</taxon>
        <taxon>Peloderinae</taxon>
        <taxon>Caenorhabditis</taxon>
    </lineage>
</organism>